<dbReference type="AlphaFoldDB" id="A0A0M4EQ95"/>
<dbReference type="Gene3D" id="4.10.280.10">
    <property type="entry name" value="Helix-loop-helix DNA-binding domain"/>
    <property type="match status" value="1"/>
</dbReference>
<comment type="similarity">
    <text evidence="2">Belongs to the MiT/TFE family.</text>
</comment>
<dbReference type="InterPro" id="IPR011598">
    <property type="entry name" value="bHLH_dom"/>
</dbReference>
<dbReference type="SUPFAM" id="SSF47459">
    <property type="entry name" value="HLH, helix-loop-helix DNA-binding domain"/>
    <property type="match status" value="1"/>
</dbReference>
<accession>A0A0M4EQ95</accession>
<feature type="compositionally biased region" description="Low complexity" evidence="8">
    <location>
        <begin position="467"/>
        <end position="479"/>
    </location>
</feature>
<feature type="compositionally biased region" description="Basic and acidic residues" evidence="8">
    <location>
        <begin position="816"/>
        <end position="826"/>
    </location>
</feature>
<dbReference type="InterPro" id="IPR031867">
    <property type="entry name" value="MiT/TFE_N"/>
</dbReference>
<dbReference type="SMART" id="SM00353">
    <property type="entry name" value="HLH"/>
    <property type="match status" value="1"/>
</dbReference>
<proteinExistence type="inferred from homology"/>
<evidence type="ECO:0000256" key="8">
    <source>
        <dbReference type="SAM" id="MobiDB-lite"/>
    </source>
</evidence>
<evidence type="ECO:0000256" key="6">
    <source>
        <dbReference type="ARBA" id="ARBA00023242"/>
    </source>
</evidence>
<evidence type="ECO:0000256" key="5">
    <source>
        <dbReference type="ARBA" id="ARBA00023163"/>
    </source>
</evidence>
<evidence type="ECO:0000256" key="3">
    <source>
        <dbReference type="ARBA" id="ARBA00023015"/>
    </source>
</evidence>
<keyword evidence="5" id="KW-0804">Transcription</keyword>
<dbReference type="GO" id="GO:0000981">
    <property type="term" value="F:DNA-binding transcription factor activity, RNA polymerase II-specific"/>
    <property type="evidence" value="ECO:0007669"/>
    <property type="project" value="TreeGrafter"/>
</dbReference>
<evidence type="ECO:0000313" key="11">
    <source>
        <dbReference type="Proteomes" id="UP000494163"/>
    </source>
</evidence>
<organism evidence="10 11">
    <name type="scientific">Drosophila busckii</name>
    <name type="common">Fruit fly</name>
    <dbReference type="NCBI Taxonomy" id="30019"/>
    <lineage>
        <taxon>Eukaryota</taxon>
        <taxon>Metazoa</taxon>
        <taxon>Ecdysozoa</taxon>
        <taxon>Arthropoda</taxon>
        <taxon>Hexapoda</taxon>
        <taxon>Insecta</taxon>
        <taxon>Pterygota</taxon>
        <taxon>Neoptera</taxon>
        <taxon>Endopterygota</taxon>
        <taxon>Diptera</taxon>
        <taxon>Brachycera</taxon>
        <taxon>Muscomorpha</taxon>
        <taxon>Ephydroidea</taxon>
        <taxon>Drosophilidae</taxon>
        <taxon>Drosophila</taxon>
    </lineage>
</organism>
<keyword evidence="7" id="KW-0175">Coiled coil</keyword>
<feature type="region of interest" description="Disordered" evidence="8">
    <location>
        <begin position="386"/>
        <end position="414"/>
    </location>
</feature>
<dbReference type="STRING" id="30019.A0A0M4EQ95"/>
<gene>
    <name evidence="10" type="ORF">Dbus_chr4g15</name>
</gene>
<feature type="region of interest" description="Disordered" evidence="8">
    <location>
        <begin position="807"/>
        <end position="826"/>
    </location>
</feature>
<evidence type="ECO:0000256" key="2">
    <source>
        <dbReference type="ARBA" id="ARBA00008289"/>
    </source>
</evidence>
<dbReference type="Pfam" id="PF00010">
    <property type="entry name" value="HLH"/>
    <property type="match status" value="1"/>
</dbReference>
<dbReference type="Proteomes" id="UP000494163">
    <property type="component" value="Chromosome 4"/>
</dbReference>
<dbReference type="OMA" id="NTRIQCC"/>
<dbReference type="PANTHER" id="PTHR45776">
    <property type="entry name" value="MIP04163P"/>
    <property type="match status" value="1"/>
</dbReference>
<keyword evidence="4" id="KW-0238">DNA-binding</keyword>
<dbReference type="PANTHER" id="PTHR45776:SF2">
    <property type="entry name" value="MIP04163P"/>
    <property type="match status" value="1"/>
</dbReference>
<sequence length="862" mass="95705">MFSYWSKKVNRTTGEKAASPTGLKSLEPLEKNEAENMDVTTKETNVLQSSSSDERLQEFQEFLKRLETMQMSSLSTQPVIYNKLMNPTTYHHEQRHAHSSPGIELGVEPSTLMELDELYRDNKMKPIPSTNIRVTVGIDKDLEMILEMDPSIVDLGNVENITETRIVGLPPLTGGPTFKTVTPTSRTQLKLQLQREQQQQEQQQLQQQHQQMLIQQQLQHAEDQSMLNIFGMQRSTESDIIDSNNTSACGSGASSLDHLSQLSQKDRLHPITSNPATLKVPLPSIGVDVPPQVLQVSTVLENPTRYHVIQKQKNQVRQYLSESFKPSLWGCHNHTNLDSNIQIANPSSSSTGNLQTSPVANRLAQMNDRPHSFGCDAVAANINQKQNNSDENSSSMQISQFGPNGNRRGTNVFDNQHSCDAVQKSHLYSNKVTSSLSSSITSRSAAMSNAIRNSNYSGASTASPIQSTSAPMSPSLSSVATSASEADDIFDDILQNESFNFDKNFSSELSIKQEPQNLTDAEINALAKDRQKKDNHNMIERRRRFNINDRIKELGTLLPKGSEAFYEVVRDIRPNKGTILKSSVDYIKCLKHEVSRLRQNECRQRQMELQNRKLIARIRELEMQAKSHGIPLPDYNITSVSAPTPAYIKCSSPSRPFPASVSAVQSRSAISLIDDVRENKISVMNCGPNLGMNQIDELMEDCKHPVQGGDPLLSSHSSHLISAPQSPVNTRIQCCSFGTKSNSIAALYSDTTEGVNLNDGVHSKCSSHSDHCRRGITAQQSHQRHHIDDNHTHTAFDMLADCDGPVHDPLLSSSQRSHEVDDEQHQSVDLSASMINDSLSSLVDDAHSEPMLLASDTLDIDL</sequence>
<feature type="coiled-coil region" evidence="7">
    <location>
        <begin position="186"/>
        <end position="215"/>
    </location>
</feature>
<dbReference type="EMBL" id="CP012527">
    <property type="protein sequence ID" value="ALC48077.1"/>
    <property type="molecule type" value="Genomic_DNA"/>
</dbReference>
<evidence type="ECO:0000313" key="10">
    <source>
        <dbReference type="EMBL" id="ALC48077.1"/>
    </source>
</evidence>
<evidence type="ECO:0000256" key="7">
    <source>
        <dbReference type="SAM" id="Coils"/>
    </source>
</evidence>
<dbReference type="PROSITE" id="PS50888">
    <property type="entry name" value="BHLH"/>
    <property type="match status" value="1"/>
</dbReference>
<feature type="region of interest" description="Disordered" evidence="8">
    <location>
        <begin position="1"/>
        <end position="39"/>
    </location>
</feature>
<evidence type="ECO:0000256" key="4">
    <source>
        <dbReference type="ARBA" id="ARBA00023125"/>
    </source>
</evidence>
<dbReference type="CDD" id="cd11397">
    <property type="entry name" value="bHLHzip_MITF_like"/>
    <property type="match status" value="1"/>
</dbReference>
<dbReference type="GO" id="GO:0000978">
    <property type="term" value="F:RNA polymerase II cis-regulatory region sequence-specific DNA binding"/>
    <property type="evidence" value="ECO:0007669"/>
    <property type="project" value="TreeGrafter"/>
</dbReference>
<dbReference type="GO" id="GO:0046983">
    <property type="term" value="F:protein dimerization activity"/>
    <property type="evidence" value="ECO:0007669"/>
    <property type="project" value="InterPro"/>
</dbReference>
<keyword evidence="6" id="KW-0539">Nucleus</keyword>
<reference evidence="10 11" key="1">
    <citation type="submission" date="2015-08" db="EMBL/GenBank/DDBJ databases">
        <title>Ancestral chromatin configuration constrains chromatin evolution on differentiating sex chromosomes in Drosophila.</title>
        <authorList>
            <person name="Zhou Q."/>
            <person name="Bachtrog D."/>
        </authorList>
    </citation>
    <scope>NUCLEOTIDE SEQUENCE [LARGE SCALE GENOMIC DNA]</scope>
    <source>
        <tissue evidence="10">Whole larvae</tissue>
    </source>
</reference>
<keyword evidence="11" id="KW-1185">Reference proteome</keyword>
<keyword evidence="3" id="KW-0805">Transcription regulation</keyword>
<evidence type="ECO:0000259" key="9">
    <source>
        <dbReference type="PROSITE" id="PS50888"/>
    </source>
</evidence>
<comment type="subcellular location">
    <subcellularLocation>
        <location evidence="1">Nucleus</location>
    </subcellularLocation>
</comment>
<name>A0A0M4EQ95_DROBS</name>
<protein>
    <submittedName>
        <fullName evidence="10">Mitf</fullName>
    </submittedName>
</protein>
<feature type="region of interest" description="Disordered" evidence="8">
    <location>
        <begin position="457"/>
        <end position="479"/>
    </location>
</feature>
<dbReference type="OrthoDB" id="6242697at2759"/>
<feature type="domain" description="BHLH" evidence="9">
    <location>
        <begin position="531"/>
        <end position="590"/>
    </location>
</feature>
<dbReference type="GO" id="GO:0005634">
    <property type="term" value="C:nucleus"/>
    <property type="evidence" value="ECO:0007669"/>
    <property type="project" value="UniProtKB-SubCell"/>
</dbReference>
<dbReference type="Pfam" id="PF15951">
    <property type="entry name" value="MITF_TFEB_C_3_N"/>
    <property type="match status" value="1"/>
</dbReference>
<evidence type="ECO:0000256" key="1">
    <source>
        <dbReference type="ARBA" id="ARBA00004123"/>
    </source>
</evidence>
<feature type="compositionally biased region" description="Polar residues" evidence="8">
    <location>
        <begin position="457"/>
        <end position="466"/>
    </location>
</feature>
<dbReference type="SMR" id="A0A0M4EQ95"/>
<dbReference type="InterPro" id="IPR036638">
    <property type="entry name" value="HLH_DNA-bd_sf"/>
</dbReference>